<dbReference type="HOGENOM" id="CLU_001650_6_4_1"/>
<accession>W4JTL4</accession>
<dbReference type="RefSeq" id="XP_009551355.1">
    <property type="nucleotide sequence ID" value="XM_009553060.1"/>
</dbReference>
<name>W4JTL4_HETIT</name>
<feature type="non-terminal residue" evidence="1">
    <location>
        <position position="97"/>
    </location>
</feature>
<dbReference type="OrthoDB" id="3344688at2759"/>
<dbReference type="eggNOG" id="KOG0017">
    <property type="taxonomic scope" value="Eukaryota"/>
</dbReference>
<gene>
    <name evidence="1" type="ORF">HETIRDRAFT_247320</name>
</gene>
<protein>
    <submittedName>
        <fullName evidence="1">Uncharacterized protein</fullName>
    </submittedName>
</protein>
<evidence type="ECO:0000313" key="2">
    <source>
        <dbReference type="Proteomes" id="UP000030671"/>
    </source>
</evidence>
<organism evidence="1 2">
    <name type="scientific">Heterobasidion irregulare (strain TC 32-1)</name>
    <dbReference type="NCBI Taxonomy" id="747525"/>
    <lineage>
        <taxon>Eukaryota</taxon>
        <taxon>Fungi</taxon>
        <taxon>Dikarya</taxon>
        <taxon>Basidiomycota</taxon>
        <taxon>Agaricomycotina</taxon>
        <taxon>Agaricomycetes</taxon>
        <taxon>Russulales</taxon>
        <taxon>Bondarzewiaceae</taxon>
        <taxon>Heterobasidion</taxon>
        <taxon>Heterobasidion annosum species complex</taxon>
    </lineage>
</organism>
<dbReference type="AlphaFoldDB" id="W4JTL4"/>
<dbReference type="Proteomes" id="UP000030671">
    <property type="component" value="Unassembled WGS sequence"/>
</dbReference>
<dbReference type="EMBL" id="KI925464">
    <property type="protein sequence ID" value="ETW76450.1"/>
    <property type="molecule type" value="Genomic_DNA"/>
</dbReference>
<dbReference type="GeneID" id="20669165"/>
<keyword evidence="2" id="KW-1185">Reference proteome</keyword>
<dbReference type="KEGG" id="hir:HETIRDRAFT_247320"/>
<feature type="non-terminal residue" evidence="1">
    <location>
        <position position="1"/>
    </location>
</feature>
<dbReference type="STRING" id="747525.W4JTL4"/>
<dbReference type="InParanoid" id="W4JTL4"/>
<dbReference type="CDD" id="cd09272">
    <property type="entry name" value="RNase_HI_RT_Ty1"/>
    <property type="match status" value="1"/>
</dbReference>
<evidence type="ECO:0000313" key="1">
    <source>
        <dbReference type="EMBL" id="ETW76450.1"/>
    </source>
</evidence>
<proteinExistence type="predicted"/>
<sequence length="97" mass="10347">IGSGAISWSSKLQGLVAQSTTEAEFIAASAVAVSKNPEHHGRMKHLDLRFFWLRDQVEAGVIAPAYVPTADNAADILTKAVPPEKVKICCGLMGLED</sequence>
<reference evidence="1 2" key="1">
    <citation type="journal article" date="2012" name="New Phytol.">
        <title>Insight into trade-off between wood decay and parasitism from the genome of a fungal forest pathogen.</title>
        <authorList>
            <person name="Olson A."/>
            <person name="Aerts A."/>
            <person name="Asiegbu F."/>
            <person name="Belbahri L."/>
            <person name="Bouzid O."/>
            <person name="Broberg A."/>
            <person name="Canback B."/>
            <person name="Coutinho P.M."/>
            <person name="Cullen D."/>
            <person name="Dalman K."/>
            <person name="Deflorio G."/>
            <person name="van Diepen L.T."/>
            <person name="Dunand C."/>
            <person name="Duplessis S."/>
            <person name="Durling M."/>
            <person name="Gonthier P."/>
            <person name="Grimwood J."/>
            <person name="Fossdal C.G."/>
            <person name="Hansson D."/>
            <person name="Henrissat B."/>
            <person name="Hietala A."/>
            <person name="Himmelstrand K."/>
            <person name="Hoffmeister D."/>
            <person name="Hogberg N."/>
            <person name="James T.Y."/>
            <person name="Karlsson M."/>
            <person name="Kohler A."/>
            <person name="Kues U."/>
            <person name="Lee Y.H."/>
            <person name="Lin Y.C."/>
            <person name="Lind M."/>
            <person name="Lindquist E."/>
            <person name="Lombard V."/>
            <person name="Lucas S."/>
            <person name="Lunden K."/>
            <person name="Morin E."/>
            <person name="Murat C."/>
            <person name="Park J."/>
            <person name="Raffaello T."/>
            <person name="Rouze P."/>
            <person name="Salamov A."/>
            <person name="Schmutz J."/>
            <person name="Solheim H."/>
            <person name="Stahlberg J."/>
            <person name="Velez H."/>
            <person name="de Vries R.P."/>
            <person name="Wiebenga A."/>
            <person name="Woodward S."/>
            <person name="Yakovlev I."/>
            <person name="Garbelotto M."/>
            <person name="Martin F."/>
            <person name="Grigoriev I.V."/>
            <person name="Stenlid J."/>
        </authorList>
    </citation>
    <scope>NUCLEOTIDE SEQUENCE [LARGE SCALE GENOMIC DNA]</scope>
    <source>
        <strain evidence="1 2">TC 32-1</strain>
    </source>
</reference>